<dbReference type="InterPro" id="IPR051788">
    <property type="entry name" value="MFS_Transporter"/>
</dbReference>
<dbReference type="Proteomes" id="UP000306918">
    <property type="component" value="Unassembled WGS sequence"/>
</dbReference>
<dbReference type="GO" id="GO:0022857">
    <property type="term" value="F:transmembrane transporter activity"/>
    <property type="evidence" value="ECO:0007669"/>
    <property type="project" value="InterPro"/>
</dbReference>
<dbReference type="RefSeq" id="WP_136576822.1">
    <property type="nucleotide sequence ID" value="NZ_STFF01000002.1"/>
</dbReference>
<dbReference type="SUPFAM" id="SSF103473">
    <property type="entry name" value="MFS general substrate transporter"/>
    <property type="match status" value="1"/>
</dbReference>
<name>A0A4S8HWG6_9BACT</name>
<proteinExistence type="predicted"/>
<dbReference type="OrthoDB" id="9809599at2"/>
<keyword evidence="7" id="KW-1185">Reference proteome</keyword>
<protein>
    <submittedName>
        <fullName evidence="6">MFS transporter</fullName>
    </submittedName>
</protein>
<evidence type="ECO:0000256" key="5">
    <source>
        <dbReference type="SAM" id="Phobius"/>
    </source>
</evidence>
<evidence type="ECO:0000256" key="3">
    <source>
        <dbReference type="ARBA" id="ARBA00022989"/>
    </source>
</evidence>
<sequence length="384" mass="40876">METSVVQPVVLKRAARLSIAAFFFIAGLCFASWASRIPDIKLRLKLSDGGLGAVLFALPVGLMISLPFSGWLVHRFGSRTMLLLSAVIYPVILSTIGLVQETWHLVVVLFGFGFMGNLYNIAVNTQAVSLEALFGRSIMASFHGIWSLAGFTGASIGTLMINLHLAPFTHFCIITGTALLLISLLYRNTLQQDINADTDRPLFAKPDATLLKLGLIAMCCMVCEGAMFDWSGVYFQKVVEAPKGLIPLGYTAFMSTMAGGRFLGDRLVMRLGVLRMLQLSGLVIACGLAIAISFPAIVTATLGFMLVGIGVSSVVPLVYSLAGKSTVFSPGVALAAVSTIGYLGFLAGPPLIGFIAEAASLRWSLAFIAVLGFTTTIIASKTKF</sequence>
<keyword evidence="3 5" id="KW-1133">Transmembrane helix</keyword>
<feature type="transmembrane region" description="Helical" evidence="5">
    <location>
        <begin position="210"/>
        <end position="233"/>
    </location>
</feature>
<evidence type="ECO:0000256" key="1">
    <source>
        <dbReference type="ARBA" id="ARBA00004141"/>
    </source>
</evidence>
<feature type="transmembrane region" description="Helical" evidence="5">
    <location>
        <begin position="334"/>
        <end position="355"/>
    </location>
</feature>
<organism evidence="6 7">
    <name type="scientific">Niastella caeni</name>
    <dbReference type="NCBI Taxonomy" id="2569763"/>
    <lineage>
        <taxon>Bacteria</taxon>
        <taxon>Pseudomonadati</taxon>
        <taxon>Bacteroidota</taxon>
        <taxon>Chitinophagia</taxon>
        <taxon>Chitinophagales</taxon>
        <taxon>Chitinophagaceae</taxon>
        <taxon>Niastella</taxon>
    </lineage>
</organism>
<evidence type="ECO:0000313" key="7">
    <source>
        <dbReference type="Proteomes" id="UP000306918"/>
    </source>
</evidence>
<evidence type="ECO:0000256" key="4">
    <source>
        <dbReference type="ARBA" id="ARBA00023136"/>
    </source>
</evidence>
<feature type="transmembrane region" description="Helical" evidence="5">
    <location>
        <begin position="245"/>
        <end position="264"/>
    </location>
</feature>
<evidence type="ECO:0000313" key="6">
    <source>
        <dbReference type="EMBL" id="THU40068.1"/>
    </source>
</evidence>
<keyword evidence="4 5" id="KW-0472">Membrane</keyword>
<feature type="transmembrane region" description="Helical" evidence="5">
    <location>
        <begin position="361"/>
        <end position="379"/>
    </location>
</feature>
<feature type="transmembrane region" description="Helical" evidence="5">
    <location>
        <begin position="80"/>
        <end position="99"/>
    </location>
</feature>
<keyword evidence="2 5" id="KW-0812">Transmembrane</keyword>
<dbReference type="InterPro" id="IPR011701">
    <property type="entry name" value="MFS"/>
</dbReference>
<comment type="caution">
    <text evidence="6">The sequence shown here is derived from an EMBL/GenBank/DDBJ whole genome shotgun (WGS) entry which is preliminary data.</text>
</comment>
<dbReference type="PANTHER" id="PTHR23514">
    <property type="entry name" value="BYPASS OF STOP CODON PROTEIN 6"/>
    <property type="match status" value="1"/>
</dbReference>
<accession>A0A4S8HWG6</accession>
<feature type="transmembrane region" description="Helical" evidence="5">
    <location>
        <begin position="304"/>
        <end position="322"/>
    </location>
</feature>
<dbReference type="Pfam" id="PF07690">
    <property type="entry name" value="MFS_1"/>
    <property type="match status" value="1"/>
</dbReference>
<dbReference type="InterPro" id="IPR036259">
    <property type="entry name" value="MFS_trans_sf"/>
</dbReference>
<feature type="transmembrane region" description="Helical" evidence="5">
    <location>
        <begin position="105"/>
        <end position="123"/>
    </location>
</feature>
<gene>
    <name evidence="6" type="ORF">FAM09_09290</name>
</gene>
<feature type="transmembrane region" description="Helical" evidence="5">
    <location>
        <begin position="53"/>
        <end position="73"/>
    </location>
</feature>
<feature type="transmembrane region" description="Helical" evidence="5">
    <location>
        <begin position="144"/>
        <end position="162"/>
    </location>
</feature>
<feature type="transmembrane region" description="Helical" evidence="5">
    <location>
        <begin position="168"/>
        <end position="186"/>
    </location>
</feature>
<dbReference type="PANTHER" id="PTHR23514:SF13">
    <property type="entry name" value="INNER MEMBRANE PROTEIN YBJJ"/>
    <property type="match status" value="1"/>
</dbReference>
<evidence type="ECO:0000256" key="2">
    <source>
        <dbReference type="ARBA" id="ARBA00022692"/>
    </source>
</evidence>
<comment type="subcellular location">
    <subcellularLocation>
        <location evidence="1">Membrane</location>
        <topology evidence="1">Multi-pass membrane protein</topology>
    </subcellularLocation>
</comment>
<dbReference type="CDD" id="cd17393">
    <property type="entry name" value="MFS_MosC_like"/>
    <property type="match status" value="1"/>
</dbReference>
<dbReference type="EMBL" id="STFF01000002">
    <property type="protein sequence ID" value="THU40068.1"/>
    <property type="molecule type" value="Genomic_DNA"/>
</dbReference>
<reference evidence="6 7" key="1">
    <citation type="submission" date="2019-04" db="EMBL/GenBank/DDBJ databases">
        <title>Niastella caeni sp. nov., isolated from activated sludge.</title>
        <authorList>
            <person name="Sheng M."/>
        </authorList>
    </citation>
    <scope>NUCLEOTIDE SEQUENCE [LARGE SCALE GENOMIC DNA]</scope>
    <source>
        <strain evidence="6 7">HX-2-15</strain>
    </source>
</reference>
<dbReference type="Gene3D" id="1.20.1250.20">
    <property type="entry name" value="MFS general substrate transporter like domains"/>
    <property type="match status" value="1"/>
</dbReference>
<dbReference type="AlphaFoldDB" id="A0A4S8HWG6"/>
<dbReference type="GO" id="GO:0016020">
    <property type="term" value="C:membrane"/>
    <property type="evidence" value="ECO:0007669"/>
    <property type="project" value="UniProtKB-SubCell"/>
</dbReference>
<feature type="transmembrane region" description="Helical" evidence="5">
    <location>
        <begin position="276"/>
        <end position="298"/>
    </location>
</feature>
<feature type="transmembrane region" description="Helical" evidence="5">
    <location>
        <begin position="14"/>
        <end position="33"/>
    </location>
</feature>